<dbReference type="SUPFAM" id="SSF49879">
    <property type="entry name" value="SMAD/FHA domain"/>
    <property type="match status" value="1"/>
</dbReference>
<feature type="site" description="Interaction with DNA" evidence="5">
    <location>
        <position position="883"/>
    </location>
</feature>
<organism evidence="7 8">
    <name type="scientific">Castilleja foliolosa</name>
    <dbReference type="NCBI Taxonomy" id="1961234"/>
    <lineage>
        <taxon>Eukaryota</taxon>
        <taxon>Viridiplantae</taxon>
        <taxon>Streptophyta</taxon>
        <taxon>Embryophyta</taxon>
        <taxon>Tracheophyta</taxon>
        <taxon>Spermatophyta</taxon>
        <taxon>Magnoliopsida</taxon>
        <taxon>eudicotyledons</taxon>
        <taxon>Gunneridae</taxon>
        <taxon>Pentapetalae</taxon>
        <taxon>asterids</taxon>
        <taxon>lamiids</taxon>
        <taxon>Lamiales</taxon>
        <taxon>Orobanchaceae</taxon>
        <taxon>Pedicularideae</taxon>
        <taxon>Castillejinae</taxon>
        <taxon>Castilleja</taxon>
    </lineage>
</organism>
<dbReference type="PANTHER" id="PTHR12415">
    <property type="entry name" value="TYROSYL-DNA PHOSPHODIESTERASE 1"/>
    <property type="match status" value="1"/>
</dbReference>
<reference evidence="8" key="1">
    <citation type="journal article" date="2024" name="IScience">
        <title>Strigolactones Initiate the Formation of Haustorium-like Structures in Castilleja.</title>
        <authorList>
            <person name="Buerger M."/>
            <person name="Peterson D."/>
            <person name="Chory J."/>
        </authorList>
    </citation>
    <scope>NUCLEOTIDE SEQUENCE [LARGE SCALE GENOMIC DNA]</scope>
</reference>
<dbReference type="GO" id="GO:0016787">
    <property type="term" value="F:hydrolase activity"/>
    <property type="evidence" value="ECO:0007669"/>
    <property type="project" value="UniProtKB-KW"/>
</dbReference>
<evidence type="ECO:0000259" key="6">
    <source>
        <dbReference type="PROSITE" id="PS50006"/>
    </source>
</evidence>
<dbReference type="GO" id="GO:0046872">
    <property type="term" value="F:metal ion binding"/>
    <property type="evidence" value="ECO:0007669"/>
    <property type="project" value="UniProtKB-KW"/>
</dbReference>
<dbReference type="Gene3D" id="3.30.70.2330">
    <property type="match status" value="1"/>
</dbReference>
<evidence type="ECO:0000313" key="7">
    <source>
        <dbReference type="EMBL" id="KAL3637112.1"/>
    </source>
</evidence>
<dbReference type="AlphaFoldDB" id="A0ABD3D8N8"/>
<dbReference type="Pfam" id="PF08797">
    <property type="entry name" value="HIRAN"/>
    <property type="match status" value="1"/>
</dbReference>
<evidence type="ECO:0000256" key="5">
    <source>
        <dbReference type="PIRSR" id="PIRSR610347-3"/>
    </source>
</evidence>
<evidence type="ECO:0000256" key="4">
    <source>
        <dbReference type="PIRSR" id="PIRSR610347-2"/>
    </source>
</evidence>
<gene>
    <name evidence="7" type="ORF">CASFOL_019411</name>
</gene>
<dbReference type="PANTHER" id="PTHR12415:SF3">
    <property type="entry name" value="OS04G0403400 PROTEIN"/>
    <property type="match status" value="1"/>
</dbReference>
<name>A0ABD3D8N8_9LAMI</name>
<dbReference type="CDD" id="cd09122">
    <property type="entry name" value="PLDc_Tdp1_1"/>
    <property type="match status" value="1"/>
</dbReference>
<accession>A0ABD3D8N8</accession>
<keyword evidence="2" id="KW-0378">Hydrolase</keyword>
<dbReference type="SUPFAM" id="SSF56024">
    <property type="entry name" value="Phospholipase D/nuclease"/>
    <property type="match status" value="2"/>
</dbReference>
<dbReference type="Proteomes" id="UP001632038">
    <property type="component" value="Unassembled WGS sequence"/>
</dbReference>
<protein>
    <recommendedName>
        <fullName evidence="6">FHA domain-containing protein</fullName>
    </recommendedName>
</protein>
<feature type="binding site" evidence="4">
    <location>
        <position position="428"/>
    </location>
    <ligand>
        <name>substrate</name>
    </ligand>
</feature>
<feature type="domain" description="FHA" evidence="6">
    <location>
        <begin position="69"/>
        <end position="139"/>
    </location>
</feature>
<dbReference type="CDD" id="cd00060">
    <property type="entry name" value="FHA"/>
    <property type="match status" value="1"/>
</dbReference>
<feature type="binding site" evidence="4">
    <location>
        <position position="858"/>
    </location>
    <ligand>
        <name>substrate</name>
    </ligand>
</feature>
<dbReference type="SMART" id="SM00240">
    <property type="entry name" value="FHA"/>
    <property type="match status" value="1"/>
</dbReference>
<dbReference type="InterPro" id="IPR008984">
    <property type="entry name" value="SMAD_FHA_dom_sf"/>
</dbReference>
<dbReference type="InterPro" id="IPR014905">
    <property type="entry name" value="HIRAN"/>
</dbReference>
<evidence type="ECO:0000313" key="8">
    <source>
        <dbReference type="Proteomes" id="UP001632038"/>
    </source>
</evidence>
<dbReference type="CDD" id="cd09123">
    <property type="entry name" value="PLDc_Tdp1_2"/>
    <property type="match status" value="1"/>
</dbReference>
<dbReference type="EMBL" id="JAVIJP010000026">
    <property type="protein sequence ID" value="KAL3637112.1"/>
    <property type="molecule type" value="Genomic_DNA"/>
</dbReference>
<evidence type="ECO:0000256" key="1">
    <source>
        <dbReference type="ARBA" id="ARBA00022723"/>
    </source>
</evidence>
<dbReference type="InterPro" id="IPR000253">
    <property type="entry name" value="FHA_dom"/>
</dbReference>
<sequence length="1034" mass="116059">MNNSSDSSFSFRNRKRRRQFKIPSLPLKKPKKVTVKEAILYVKTLGLPLISSPTDQFCESLHLEPYKPYTIGRESKFCDFVFSDRRVSKKHCQLYFDSSKKKVYLSDGLFLGYIRNNGSLTNFRAKASTNGTFVNGVRINGVSELQVGDIVSLVCRNEGACYSGVNIGFLAQKAVFVEENILCSDDPVSYIRKCNILNWKKKIDISSGKGSKIFSDSNSGPHIGCHKRKRVYSREFEAVEPEKEIIVISEESTESLKIATAANAGTLKPSDFDFIDIENTAVASHNPTDYSQFKDLIDDENFGGCILPPGHKFYLNRLEFGGQEIVGKDDVVSLPELFHPIESLTRVFIATFTSDILWFLNYCKIPCNLPVTVACHSSERCWSPDPNKRTSVPFSDFPNLTLVYPQFPETIAFNTGRKNSGIGCHHPKLFVLQREDRLRVVITSANLVERQWHHITNTVWWQDFPRLSIPNGLSLFSKLSVEEINIDSKCDFAAQLAGFMSSLIADVPSQAHWILELIKYDFKGAAGYLVTSVPGIYAERSQYVYESKNHLLGNKHKLESCGANFLSSVEASVVGISHIYRVSSDYNGEHLKKLAMFLEKCHENMDGMSEVVLRRDTNIPADENAVSVLIPNPEGVSVGDYVQLGFLPRNIAKWVAPLSDMGLFAFSAYIHPKEVLETALEGSSKKVKLILYVYAGPSFSTISKVTQLEHISAICSLVALSRRHAGLWRLKEVLCRYKWPEHLESEFFFGSSSVGSVNAQFLAAFSAATGKKSVPFSDSEESDPEWGCWSASQELKKPSISIIFPSIERVKSNRSGIMASRFLLCFSQKTWQRLEKVGILHDAIPYPSDRVGFPMHVKVGRRRFVSKDGSSFGWVYSGSHNFSAAAWGRPISDRQSNGTTRINSVLGSRLHISNYEIGIIFVVPPPDRVEQNNRNLDDIVLPFVVPPPKYRRADKPATAQAIREAMKEEREINEAILACCAEPAGDDITEEDEIVEQEEEEEVLETAEYVTHEKDDEKAYADKLWSQVDCSESC</sequence>
<dbReference type="InterPro" id="IPR010347">
    <property type="entry name" value="Tdp1"/>
</dbReference>
<keyword evidence="8" id="KW-1185">Reference proteome</keyword>
<proteinExistence type="predicted"/>
<dbReference type="Pfam" id="PF00498">
    <property type="entry name" value="FHA"/>
    <property type="match status" value="1"/>
</dbReference>
<feature type="active site" description="Proton donor/acceptor" evidence="3">
    <location>
        <position position="856"/>
    </location>
</feature>
<dbReference type="Gene3D" id="2.60.200.20">
    <property type="match status" value="1"/>
</dbReference>
<dbReference type="PROSITE" id="PS50006">
    <property type="entry name" value="FHA_DOMAIN"/>
    <property type="match status" value="1"/>
</dbReference>
<dbReference type="Gene3D" id="3.30.870.10">
    <property type="entry name" value="Endonuclease Chain A"/>
    <property type="match status" value="2"/>
</dbReference>
<evidence type="ECO:0000256" key="3">
    <source>
        <dbReference type="PIRSR" id="PIRSR610347-1"/>
    </source>
</evidence>
<dbReference type="Pfam" id="PF06087">
    <property type="entry name" value="Tyr-DNA_phospho"/>
    <property type="match status" value="2"/>
</dbReference>
<keyword evidence="1" id="KW-0479">Metal-binding</keyword>
<comment type="caution">
    <text evidence="7">The sequence shown here is derived from an EMBL/GenBank/DDBJ whole genome shotgun (WGS) entry which is preliminary data.</text>
</comment>
<feature type="active site" description="Nucleophile" evidence="3">
    <location>
        <position position="426"/>
    </location>
</feature>
<evidence type="ECO:0000256" key="2">
    <source>
        <dbReference type="ARBA" id="ARBA00022801"/>
    </source>
</evidence>